<dbReference type="Gene3D" id="3.40.50.720">
    <property type="entry name" value="NAD(P)-binding Rossmann-like Domain"/>
    <property type="match status" value="1"/>
</dbReference>
<dbReference type="RefSeq" id="WP_149609641.1">
    <property type="nucleotide sequence ID" value="NZ_VTUX01000001.1"/>
</dbReference>
<evidence type="ECO:0000313" key="5">
    <source>
        <dbReference type="Proteomes" id="UP000323708"/>
    </source>
</evidence>
<dbReference type="PANTHER" id="PTHR42879:SF2">
    <property type="entry name" value="3-OXOACYL-[ACYL-CARRIER-PROTEIN] REDUCTASE FABG"/>
    <property type="match status" value="1"/>
</dbReference>
<dbReference type="Pfam" id="PF00106">
    <property type="entry name" value="adh_short"/>
    <property type="match status" value="1"/>
</dbReference>
<dbReference type="GO" id="GO:0016491">
    <property type="term" value="F:oxidoreductase activity"/>
    <property type="evidence" value="ECO:0007669"/>
    <property type="project" value="UniProtKB-KW"/>
</dbReference>
<dbReference type="InterPro" id="IPR020904">
    <property type="entry name" value="Sc_DH/Rdtase_CS"/>
</dbReference>
<evidence type="ECO:0000256" key="2">
    <source>
        <dbReference type="ARBA" id="ARBA00023002"/>
    </source>
</evidence>
<dbReference type="PANTHER" id="PTHR42879">
    <property type="entry name" value="3-OXOACYL-(ACYL-CARRIER-PROTEIN) REDUCTASE"/>
    <property type="match status" value="1"/>
</dbReference>
<dbReference type="InterPro" id="IPR002347">
    <property type="entry name" value="SDR_fam"/>
</dbReference>
<dbReference type="AlphaFoldDB" id="A0A5B0X4K9"/>
<dbReference type="SUPFAM" id="SSF51735">
    <property type="entry name" value="NAD(P)-binding Rossmann-fold domains"/>
    <property type="match status" value="1"/>
</dbReference>
<dbReference type="InterPro" id="IPR050259">
    <property type="entry name" value="SDR"/>
</dbReference>
<dbReference type="FunFam" id="3.40.50.720:FF:000173">
    <property type="entry name" value="3-oxoacyl-[acyl-carrier protein] reductase"/>
    <property type="match status" value="1"/>
</dbReference>
<evidence type="ECO:0000256" key="1">
    <source>
        <dbReference type="ARBA" id="ARBA00006484"/>
    </source>
</evidence>
<dbReference type="PRINTS" id="PR00080">
    <property type="entry name" value="SDRFAMILY"/>
</dbReference>
<accession>A0A5B0X4K9</accession>
<dbReference type="InterPro" id="IPR036291">
    <property type="entry name" value="NAD(P)-bd_dom_sf"/>
</dbReference>
<dbReference type="GO" id="GO:0032787">
    <property type="term" value="P:monocarboxylic acid metabolic process"/>
    <property type="evidence" value="ECO:0007669"/>
    <property type="project" value="UniProtKB-ARBA"/>
</dbReference>
<sequence>MFDLTGKTALVTGAGRGVGLGIARVLGRQGAALLINDLFEERALAACAQLSAEGLQASALPFDTTDYDAVSAAVEAAGRIDILVNNAGIPGREGMALQPFAETSPQQWRPMVNVNLYGTLNCSHAVLTGMRERGWGRIIVVSSDAGRVGTNAGVTLYGACKAAAVHFVRNLSQEVAASGITANAIALGPMDNLPEEIVEFVARGIPVPRTGSGDDAGSAIAYLASEEASWVTGQELPVNGGLSPS</sequence>
<evidence type="ECO:0000313" key="4">
    <source>
        <dbReference type="EMBL" id="KAA1194172.1"/>
    </source>
</evidence>
<gene>
    <name evidence="4" type="ORF">F0M18_01675</name>
</gene>
<keyword evidence="5" id="KW-1185">Reference proteome</keyword>
<dbReference type="Proteomes" id="UP000323708">
    <property type="component" value="Unassembled WGS sequence"/>
</dbReference>
<dbReference type="PROSITE" id="PS00061">
    <property type="entry name" value="ADH_SHORT"/>
    <property type="match status" value="1"/>
</dbReference>
<evidence type="ECO:0000256" key="3">
    <source>
        <dbReference type="RuleBase" id="RU000363"/>
    </source>
</evidence>
<comment type="similarity">
    <text evidence="1 3">Belongs to the short-chain dehydrogenases/reductases (SDR) family.</text>
</comment>
<reference evidence="4 5" key="1">
    <citation type="submission" date="2019-09" db="EMBL/GenBank/DDBJ databases">
        <authorList>
            <person name="Chen X.-Y."/>
        </authorList>
    </citation>
    <scope>NUCLEOTIDE SEQUENCE [LARGE SCALE GENOMIC DNA]</scope>
    <source>
        <strain evidence="4 5">NY5</strain>
    </source>
</reference>
<dbReference type="EMBL" id="VTUX01000001">
    <property type="protein sequence ID" value="KAA1194172.1"/>
    <property type="molecule type" value="Genomic_DNA"/>
</dbReference>
<protein>
    <submittedName>
        <fullName evidence="4">SDR family oxidoreductase</fullName>
    </submittedName>
</protein>
<proteinExistence type="inferred from homology"/>
<name>A0A5B0X4K9_9GAMM</name>
<comment type="caution">
    <text evidence="4">The sequence shown here is derived from an EMBL/GenBank/DDBJ whole genome shotgun (WGS) entry which is preliminary data.</text>
</comment>
<dbReference type="PRINTS" id="PR00081">
    <property type="entry name" value="GDHRDH"/>
</dbReference>
<keyword evidence="2" id="KW-0560">Oxidoreductase</keyword>
<organism evidence="4 5">
    <name type="scientific">Pseudohalioglobus sediminis</name>
    <dbReference type="NCBI Taxonomy" id="2606449"/>
    <lineage>
        <taxon>Bacteria</taxon>
        <taxon>Pseudomonadati</taxon>
        <taxon>Pseudomonadota</taxon>
        <taxon>Gammaproteobacteria</taxon>
        <taxon>Cellvibrionales</taxon>
        <taxon>Halieaceae</taxon>
        <taxon>Pseudohalioglobus</taxon>
    </lineage>
</organism>